<feature type="compositionally biased region" description="Low complexity" evidence="6">
    <location>
        <begin position="250"/>
        <end position="274"/>
    </location>
</feature>
<protein>
    <submittedName>
        <fullName evidence="8">Proline-serine-threonine phosphatase-interacting protein 2</fullName>
    </submittedName>
</protein>
<comment type="caution">
    <text evidence="8">The sequence shown here is derived from an EMBL/GenBank/DDBJ whole genome shotgun (WGS) entry which is preliminary data.</text>
</comment>
<sequence>SKIESEYSKNLSNLARSFKEKEQIGVLEATLNKLRRELEVMATAHTKAADFFSMQADVVDKFKKDQSVNKRGVEDALSKAQTAKFAQLAKTKQLERLYVRKCHEKEICEASLRDIYTSTTAQAKEIEKARVKATKAEEEAEKADNAYKGAVHVLEDCRVSWEHEMTAACNAIQQLDEERIIFLRQELWKAINADSQIALDIDESCEQVREILEKCDVISDIDAFIQSRGTGPVHPEPFLYQHFSKMIPSAAGDNDSGGSDDTSYSSFNPYSTSSEQSMEDHDNISTGRTKKHFPFSRGILTRKN</sequence>
<evidence type="ECO:0000256" key="6">
    <source>
        <dbReference type="SAM" id="MobiDB-lite"/>
    </source>
</evidence>
<feature type="non-terminal residue" evidence="8">
    <location>
        <position position="1"/>
    </location>
</feature>
<feature type="region of interest" description="Disordered" evidence="6">
    <location>
        <begin position="250"/>
        <end position="304"/>
    </location>
</feature>
<name>A0AAV3YG20_9GAST</name>
<evidence type="ECO:0000256" key="3">
    <source>
        <dbReference type="ARBA" id="ARBA00022553"/>
    </source>
</evidence>
<dbReference type="Proteomes" id="UP000735302">
    <property type="component" value="Unassembled WGS sequence"/>
</dbReference>
<dbReference type="PROSITE" id="PS51741">
    <property type="entry name" value="F_BAR"/>
    <property type="match status" value="1"/>
</dbReference>
<feature type="compositionally biased region" description="Basic residues" evidence="6">
    <location>
        <begin position="288"/>
        <end position="304"/>
    </location>
</feature>
<evidence type="ECO:0000256" key="1">
    <source>
        <dbReference type="ARBA" id="ARBA00004245"/>
    </source>
</evidence>
<evidence type="ECO:0000313" key="8">
    <source>
        <dbReference type="EMBL" id="GFN81674.1"/>
    </source>
</evidence>
<organism evidence="8 9">
    <name type="scientific">Plakobranchus ocellatus</name>
    <dbReference type="NCBI Taxonomy" id="259542"/>
    <lineage>
        <taxon>Eukaryota</taxon>
        <taxon>Metazoa</taxon>
        <taxon>Spiralia</taxon>
        <taxon>Lophotrochozoa</taxon>
        <taxon>Mollusca</taxon>
        <taxon>Gastropoda</taxon>
        <taxon>Heterobranchia</taxon>
        <taxon>Euthyneura</taxon>
        <taxon>Panpulmonata</taxon>
        <taxon>Sacoglossa</taxon>
        <taxon>Placobranchoidea</taxon>
        <taxon>Plakobranchidae</taxon>
        <taxon>Plakobranchus</taxon>
    </lineage>
</organism>
<reference evidence="8 9" key="1">
    <citation type="journal article" date="2021" name="Elife">
        <title>Chloroplast acquisition without the gene transfer in kleptoplastic sea slugs, Plakobranchus ocellatus.</title>
        <authorList>
            <person name="Maeda T."/>
            <person name="Takahashi S."/>
            <person name="Yoshida T."/>
            <person name="Shimamura S."/>
            <person name="Takaki Y."/>
            <person name="Nagai Y."/>
            <person name="Toyoda A."/>
            <person name="Suzuki Y."/>
            <person name="Arimoto A."/>
            <person name="Ishii H."/>
            <person name="Satoh N."/>
            <person name="Nishiyama T."/>
            <person name="Hasebe M."/>
            <person name="Maruyama T."/>
            <person name="Minagawa J."/>
            <person name="Obokata J."/>
            <person name="Shigenobu S."/>
        </authorList>
    </citation>
    <scope>NUCLEOTIDE SEQUENCE [LARGE SCALE GENOMIC DNA]</scope>
</reference>
<evidence type="ECO:0000313" key="9">
    <source>
        <dbReference type="Proteomes" id="UP000735302"/>
    </source>
</evidence>
<evidence type="ECO:0000256" key="2">
    <source>
        <dbReference type="ARBA" id="ARBA00022490"/>
    </source>
</evidence>
<feature type="domain" description="F-BAR" evidence="7">
    <location>
        <begin position="1"/>
        <end position="220"/>
    </location>
</feature>
<dbReference type="AlphaFoldDB" id="A0AAV3YG20"/>
<dbReference type="GO" id="GO:0005737">
    <property type="term" value="C:cytoplasm"/>
    <property type="evidence" value="ECO:0007669"/>
    <property type="project" value="TreeGrafter"/>
</dbReference>
<keyword evidence="5" id="KW-0175">Coiled coil</keyword>
<keyword evidence="4" id="KW-0206">Cytoskeleton</keyword>
<proteinExistence type="predicted"/>
<dbReference type="GO" id="GO:0043226">
    <property type="term" value="C:organelle"/>
    <property type="evidence" value="ECO:0007669"/>
    <property type="project" value="UniProtKB-ARBA"/>
</dbReference>
<comment type="subcellular location">
    <subcellularLocation>
        <location evidence="1">Cytoplasm</location>
        <location evidence="1">Cytoskeleton</location>
    </subcellularLocation>
</comment>
<keyword evidence="9" id="KW-1185">Reference proteome</keyword>
<dbReference type="PANTHER" id="PTHR23065">
    <property type="entry name" value="PROLINE-SERINE-THREONINE PHOSPHATASE INTERACTING PROTEIN 1"/>
    <property type="match status" value="1"/>
</dbReference>
<dbReference type="PANTHER" id="PTHR23065:SF7">
    <property type="entry name" value="NOSTRIN, ISOFORM H"/>
    <property type="match status" value="1"/>
</dbReference>
<dbReference type="Pfam" id="PF00611">
    <property type="entry name" value="FCH"/>
    <property type="match status" value="1"/>
</dbReference>
<evidence type="ECO:0000256" key="4">
    <source>
        <dbReference type="ARBA" id="ARBA00023212"/>
    </source>
</evidence>
<keyword evidence="3" id="KW-0597">Phosphoprotein</keyword>
<dbReference type="InterPro" id="IPR001060">
    <property type="entry name" value="FCH_dom"/>
</dbReference>
<dbReference type="GO" id="GO:0005886">
    <property type="term" value="C:plasma membrane"/>
    <property type="evidence" value="ECO:0007669"/>
    <property type="project" value="TreeGrafter"/>
</dbReference>
<keyword evidence="2" id="KW-0963">Cytoplasm</keyword>
<gene>
    <name evidence="8" type="ORF">PoB_000818000</name>
</gene>
<dbReference type="SUPFAM" id="SSF103657">
    <property type="entry name" value="BAR/IMD domain-like"/>
    <property type="match status" value="1"/>
</dbReference>
<evidence type="ECO:0000259" key="7">
    <source>
        <dbReference type="PROSITE" id="PS51741"/>
    </source>
</evidence>
<evidence type="ECO:0000256" key="5">
    <source>
        <dbReference type="PROSITE-ProRule" id="PRU01077"/>
    </source>
</evidence>
<dbReference type="InterPro" id="IPR027267">
    <property type="entry name" value="AH/BAR_dom_sf"/>
</dbReference>
<accession>A0AAV3YG20</accession>
<dbReference type="InterPro" id="IPR031160">
    <property type="entry name" value="F_BAR_dom"/>
</dbReference>
<dbReference type="Gene3D" id="1.20.1270.60">
    <property type="entry name" value="Arfaptin homology (AH) domain/BAR domain"/>
    <property type="match status" value="1"/>
</dbReference>
<dbReference type="EMBL" id="BLXT01000945">
    <property type="protein sequence ID" value="GFN81674.1"/>
    <property type="molecule type" value="Genomic_DNA"/>
</dbReference>